<sequence>MSAVISMTTNDAEERLLQAAWENLDDAIQHLWDLQALRRKRVNVDDAFAELRQDLEDVYSLDGDAVEGSLAERFATLSTVQDVLEVLANNIEEPESSFRRIVIKSLDRLEGKAETPVPASELS</sequence>
<comment type="caution">
    <text evidence="1">The sequence shown here is derived from an EMBL/GenBank/DDBJ whole genome shotgun (WGS) entry which is preliminary data.</text>
</comment>
<proteinExistence type="predicted"/>
<organism evidence="1">
    <name type="scientific">marine sediment metagenome</name>
    <dbReference type="NCBI Taxonomy" id="412755"/>
    <lineage>
        <taxon>unclassified sequences</taxon>
        <taxon>metagenomes</taxon>
        <taxon>ecological metagenomes</taxon>
    </lineage>
</organism>
<evidence type="ECO:0000313" key="1">
    <source>
        <dbReference type="EMBL" id="KKL94194.1"/>
    </source>
</evidence>
<dbReference type="AlphaFoldDB" id="A0A0F9G5Z3"/>
<name>A0A0F9G5Z3_9ZZZZ</name>
<gene>
    <name evidence="1" type="ORF">LCGC14_1867080</name>
</gene>
<protein>
    <submittedName>
        <fullName evidence="1">Uncharacterized protein</fullName>
    </submittedName>
</protein>
<dbReference type="EMBL" id="LAZR01018989">
    <property type="protein sequence ID" value="KKL94194.1"/>
    <property type="molecule type" value="Genomic_DNA"/>
</dbReference>
<accession>A0A0F9G5Z3</accession>
<reference evidence="1" key="1">
    <citation type="journal article" date="2015" name="Nature">
        <title>Complex archaea that bridge the gap between prokaryotes and eukaryotes.</title>
        <authorList>
            <person name="Spang A."/>
            <person name="Saw J.H."/>
            <person name="Jorgensen S.L."/>
            <person name="Zaremba-Niedzwiedzka K."/>
            <person name="Martijn J."/>
            <person name="Lind A.E."/>
            <person name="van Eijk R."/>
            <person name="Schleper C."/>
            <person name="Guy L."/>
            <person name="Ettema T.J."/>
        </authorList>
    </citation>
    <scope>NUCLEOTIDE SEQUENCE</scope>
</reference>